<keyword evidence="3" id="KW-1185">Reference proteome</keyword>
<feature type="transmembrane region" description="Helical" evidence="1">
    <location>
        <begin position="110"/>
        <end position="129"/>
    </location>
</feature>
<keyword evidence="1" id="KW-1133">Transmembrane helix</keyword>
<dbReference type="Proteomes" id="UP000029507">
    <property type="component" value="Chromosome"/>
</dbReference>
<organism evidence="2 3">
    <name type="scientific">Paenibacillus stellifer</name>
    <dbReference type="NCBI Taxonomy" id="169760"/>
    <lineage>
        <taxon>Bacteria</taxon>
        <taxon>Bacillati</taxon>
        <taxon>Bacillota</taxon>
        <taxon>Bacilli</taxon>
        <taxon>Bacillales</taxon>
        <taxon>Paenibacillaceae</taxon>
        <taxon>Paenibacillus</taxon>
    </lineage>
</organism>
<sequence length="242" mass="27344">MQTLKDSWFILRGDYRGNKMMLLFQLLFSIIFMGYLGAFAAMTINDSLKAGERMVITDYLLLALTPAIGFTYCRNTMKYWSTNSYTKLLAYLTSLPIPVRVILCKRRLQALLTFFFNGLLFFGILYGVGVHLREALSLPSYLVFALTWTGYGIVLTGLYIYFEYTVSGKAYFWLVLLMMVAALGVALLIRLAGGNLLLYTVSNAKSHGFLSPLMWGALLGGGLSLWLFSRLTVYRLKSRDLV</sequence>
<dbReference type="RefSeq" id="WP_038693340.1">
    <property type="nucleotide sequence ID" value="NZ_CP009286.1"/>
</dbReference>
<protein>
    <recommendedName>
        <fullName evidence="4">ABC transporter permease</fullName>
    </recommendedName>
</protein>
<feature type="transmembrane region" description="Helical" evidence="1">
    <location>
        <begin position="171"/>
        <end position="193"/>
    </location>
</feature>
<evidence type="ECO:0008006" key="4">
    <source>
        <dbReference type="Google" id="ProtNLM"/>
    </source>
</evidence>
<dbReference type="KEGG" id="pste:PSTEL_02900"/>
<proteinExistence type="predicted"/>
<accession>A0A089N0M4</accession>
<feature type="transmembrane region" description="Helical" evidence="1">
    <location>
        <begin position="141"/>
        <end position="162"/>
    </location>
</feature>
<name>A0A089N0M4_9BACL</name>
<reference evidence="2 3" key="1">
    <citation type="submission" date="2014-08" db="EMBL/GenBank/DDBJ databases">
        <title>Comparative genomics of the Paenibacillus odorifer group.</title>
        <authorList>
            <person name="den Bakker H.C."/>
            <person name="Tsai Y.-C."/>
            <person name="Martin N."/>
            <person name="Korlach J."/>
            <person name="Wiedmann M."/>
        </authorList>
    </citation>
    <scope>NUCLEOTIDE SEQUENCE [LARGE SCALE GENOMIC DNA]</scope>
    <source>
        <strain evidence="2 3">DSM 14472</strain>
    </source>
</reference>
<evidence type="ECO:0000256" key="1">
    <source>
        <dbReference type="SAM" id="Phobius"/>
    </source>
</evidence>
<evidence type="ECO:0000313" key="3">
    <source>
        <dbReference type="Proteomes" id="UP000029507"/>
    </source>
</evidence>
<keyword evidence="1" id="KW-0472">Membrane</keyword>
<keyword evidence="1" id="KW-0812">Transmembrane</keyword>
<dbReference type="EMBL" id="CP009286">
    <property type="protein sequence ID" value="AIQ62219.1"/>
    <property type="molecule type" value="Genomic_DNA"/>
</dbReference>
<feature type="transmembrane region" description="Helical" evidence="1">
    <location>
        <begin position="54"/>
        <end position="72"/>
    </location>
</feature>
<evidence type="ECO:0000313" key="2">
    <source>
        <dbReference type="EMBL" id="AIQ62219.1"/>
    </source>
</evidence>
<dbReference type="AlphaFoldDB" id="A0A089N0M4"/>
<gene>
    <name evidence="2" type="ORF">PSTEL_02900</name>
</gene>
<dbReference type="HOGENOM" id="CLU_100574_0_0_9"/>
<dbReference type="STRING" id="169760.PSTEL_02900"/>
<feature type="transmembrane region" description="Helical" evidence="1">
    <location>
        <begin position="20"/>
        <end position="42"/>
    </location>
</feature>
<feature type="transmembrane region" description="Helical" evidence="1">
    <location>
        <begin position="213"/>
        <end position="233"/>
    </location>
</feature>
<dbReference type="OrthoDB" id="2678055at2"/>